<dbReference type="PANTHER" id="PTHR22950:SF494">
    <property type="entry name" value="GH04538P"/>
    <property type="match status" value="1"/>
</dbReference>
<evidence type="ECO:0000256" key="1">
    <source>
        <dbReference type="ARBA" id="ARBA00004141"/>
    </source>
</evidence>
<dbReference type="GO" id="GO:0005774">
    <property type="term" value="C:vacuolar membrane"/>
    <property type="evidence" value="ECO:0007669"/>
    <property type="project" value="TreeGrafter"/>
</dbReference>
<evidence type="ECO:0000256" key="4">
    <source>
        <dbReference type="ARBA" id="ARBA00023136"/>
    </source>
</evidence>
<feature type="transmembrane region" description="Helical" evidence="5">
    <location>
        <begin position="402"/>
        <end position="422"/>
    </location>
</feature>
<dbReference type="PANTHER" id="PTHR22950">
    <property type="entry name" value="AMINO ACID TRANSPORTER"/>
    <property type="match status" value="1"/>
</dbReference>
<reference evidence="7" key="1">
    <citation type="journal article" date="2021" name="J. Neurophysiol.">
        <title>Gene transcription changes in a locust model of noise-induced deafness.</title>
        <authorList>
            <person name="French A.S."/>
            <person name="Warren B."/>
        </authorList>
    </citation>
    <scope>NUCLEOTIDE SEQUENCE</scope>
</reference>
<dbReference type="GO" id="GO:0015179">
    <property type="term" value="F:L-amino acid transmembrane transporter activity"/>
    <property type="evidence" value="ECO:0007669"/>
    <property type="project" value="TreeGrafter"/>
</dbReference>
<feature type="transmembrane region" description="Helical" evidence="5">
    <location>
        <begin position="153"/>
        <end position="173"/>
    </location>
</feature>
<dbReference type="OrthoDB" id="1684102at2759"/>
<name>A0A8E5NIF9_SCHGR</name>
<feature type="transmembrane region" description="Helical" evidence="5">
    <location>
        <begin position="61"/>
        <end position="83"/>
    </location>
</feature>
<feature type="transmembrane region" description="Helical" evidence="5">
    <location>
        <begin position="376"/>
        <end position="396"/>
    </location>
</feature>
<protein>
    <submittedName>
        <fullName evidence="7">Proton-coupled amino acid transporter-like protein</fullName>
    </submittedName>
</protein>
<organism evidence="7">
    <name type="scientific">Schistocerca gregaria</name>
    <name type="common">Desert locust</name>
    <name type="synonym">Gryllus gregarius</name>
    <dbReference type="NCBI Taxonomy" id="7010"/>
    <lineage>
        <taxon>Eukaryota</taxon>
        <taxon>Metazoa</taxon>
        <taxon>Ecdysozoa</taxon>
        <taxon>Arthropoda</taxon>
        <taxon>Hexapoda</taxon>
        <taxon>Insecta</taxon>
        <taxon>Pterygota</taxon>
        <taxon>Neoptera</taxon>
        <taxon>Polyneoptera</taxon>
        <taxon>Orthoptera</taxon>
        <taxon>Caelifera</taxon>
        <taxon>Acrididea</taxon>
        <taxon>Acridomorpha</taxon>
        <taxon>Acridoidea</taxon>
        <taxon>Acrididae</taxon>
        <taxon>Cyrtacanthacridinae</taxon>
        <taxon>Schistocerca</taxon>
    </lineage>
</organism>
<feature type="transmembrane region" description="Helical" evidence="5">
    <location>
        <begin position="193"/>
        <end position="210"/>
    </location>
</feature>
<dbReference type="EMBL" id="MW962739">
    <property type="protein sequence ID" value="QVD39505.1"/>
    <property type="molecule type" value="mRNA"/>
</dbReference>
<comment type="subcellular location">
    <subcellularLocation>
        <location evidence="1">Membrane</location>
        <topology evidence="1">Multi-pass membrane protein</topology>
    </subcellularLocation>
</comment>
<keyword evidence="4 5" id="KW-0472">Membrane</keyword>
<keyword evidence="2 5" id="KW-0812">Transmembrane</keyword>
<proteinExistence type="evidence at transcript level"/>
<feature type="transmembrane region" description="Helical" evidence="5">
    <location>
        <begin position="287"/>
        <end position="313"/>
    </location>
</feature>
<accession>A0A8E5NIF9</accession>
<feature type="transmembrane region" description="Helical" evidence="5">
    <location>
        <begin position="443"/>
        <end position="465"/>
    </location>
</feature>
<dbReference type="InterPro" id="IPR013057">
    <property type="entry name" value="AA_transpt_TM"/>
</dbReference>
<feature type="transmembrane region" description="Helical" evidence="5">
    <location>
        <begin position="222"/>
        <end position="239"/>
    </location>
</feature>
<feature type="domain" description="Amino acid transporter transmembrane" evidence="6">
    <location>
        <begin position="63"/>
        <end position="461"/>
    </location>
</feature>
<sequence>MRREKNVVARESDTVITLSVFNPPVNVTDLKSGVQNGSAPTATADYDPFAERNRENAYSDYGALAHLLKSALSSGFLVMPNAFKNAGLAFGLVSTFVIAFIFNHTIQLLVRCSQELCRRERVPVLAFAETAEAAFKTSRFPVLRSYSTFAKNFVNVGILSSYYGASSVYLLLLATSVQQVCRYYVPAMAELDIRYYVLMPLPILLVLGVLRELKYLVPFSHAANVAVGVSCGITLYYMFCDLPDIAERKNFATVAQLPIFFSIAIFAMECIGVVLPVENSMKKPSHFLGCPGVLNIGFSIVVGLYAMMGFVGYWKYGEDTMDSITLNLPLNEILAQAVNVLIALATLVTFGLAVMVPNNIALSMILEKVSPKRAEVVQYVFRIFVVLASVSIAVAIPKLQPIVSLVGAVFLSVLGLFCPPILEIVVFWDEGLGWKRWRMWKDIFIATFSLFGLATGCYASIVDIINTV</sequence>
<evidence type="ECO:0000256" key="2">
    <source>
        <dbReference type="ARBA" id="ARBA00022692"/>
    </source>
</evidence>
<feature type="transmembrane region" description="Helical" evidence="5">
    <location>
        <begin position="333"/>
        <end position="356"/>
    </location>
</feature>
<dbReference type="AlphaFoldDB" id="A0A8E5NIF9"/>
<keyword evidence="3 5" id="KW-1133">Transmembrane helix</keyword>
<feature type="transmembrane region" description="Helical" evidence="5">
    <location>
        <begin position="251"/>
        <end position="275"/>
    </location>
</feature>
<evidence type="ECO:0000313" key="7">
    <source>
        <dbReference type="EMBL" id="QVD39505.1"/>
    </source>
</evidence>
<evidence type="ECO:0000259" key="6">
    <source>
        <dbReference type="Pfam" id="PF01490"/>
    </source>
</evidence>
<feature type="transmembrane region" description="Helical" evidence="5">
    <location>
        <begin position="89"/>
        <end position="110"/>
    </location>
</feature>
<dbReference type="Pfam" id="PF01490">
    <property type="entry name" value="Aa_trans"/>
    <property type="match status" value="1"/>
</dbReference>
<evidence type="ECO:0000256" key="5">
    <source>
        <dbReference type="SAM" id="Phobius"/>
    </source>
</evidence>
<evidence type="ECO:0000256" key="3">
    <source>
        <dbReference type="ARBA" id="ARBA00022989"/>
    </source>
</evidence>